<protein>
    <submittedName>
        <fullName evidence="1">Uncharacterized protein</fullName>
    </submittedName>
</protein>
<gene>
    <name evidence="1" type="ORF">IXB50_04995</name>
</gene>
<dbReference type="Proteomes" id="UP000717364">
    <property type="component" value="Unassembled WGS sequence"/>
</dbReference>
<reference evidence="1" key="1">
    <citation type="submission" date="2020-11" db="EMBL/GenBank/DDBJ databases">
        <authorList>
            <person name="Konstantinou D."/>
            <person name="Gkelis S."/>
            <person name="Popin R."/>
            <person name="Fewer D."/>
            <person name="Sivonen K."/>
        </authorList>
    </citation>
    <scope>NUCLEOTIDE SEQUENCE</scope>
    <source>
        <strain evidence="1">TAU-MAC 1115</strain>
    </source>
</reference>
<dbReference type="AlphaFoldDB" id="A0A947DE81"/>
<evidence type="ECO:0000313" key="2">
    <source>
        <dbReference type="Proteomes" id="UP000717364"/>
    </source>
</evidence>
<dbReference type="EMBL" id="JADOES010000006">
    <property type="protein sequence ID" value="MBT9314774.1"/>
    <property type="molecule type" value="Genomic_DNA"/>
</dbReference>
<proteinExistence type="predicted"/>
<name>A0A947DE81_9CYAN</name>
<organism evidence="1 2">
    <name type="scientific">Leptothoe spongobia TAU-MAC 1115</name>
    <dbReference type="NCBI Taxonomy" id="1967444"/>
    <lineage>
        <taxon>Bacteria</taxon>
        <taxon>Bacillati</taxon>
        <taxon>Cyanobacteriota</taxon>
        <taxon>Cyanophyceae</taxon>
        <taxon>Nodosilineales</taxon>
        <taxon>Cymatolegaceae</taxon>
        <taxon>Leptothoe</taxon>
        <taxon>Leptothoe spongobia</taxon>
    </lineage>
</organism>
<keyword evidence="2" id="KW-1185">Reference proteome</keyword>
<sequence>MKKEQLLTQTMAFLLCTTPETTLGKLLQLCLASKVDAKNSGKGPLQFAEELLRHPETISSWISEVVDSDDRYSVEEMVALSEMNLKDPEKFMKELLDEMTVLDTQGL</sequence>
<accession>A0A947DE81</accession>
<dbReference type="RefSeq" id="WP_215607845.1">
    <property type="nucleotide sequence ID" value="NZ_JADOES010000006.1"/>
</dbReference>
<reference evidence="1" key="2">
    <citation type="journal article" date="2021" name="Mar. Drugs">
        <title>Genome Reduction and Secondary Metabolism of the Marine Sponge-Associated Cyanobacterium Leptothoe.</title>
        <authorList>
            <person name="Konstantinou D."/>
            <person name="Popin R.V."/>
            <person name="Fewer D.P."/>
            <person name="Sivonen K."/>
            <person name="Gkelis S."/>
        </authorList>
    </citation>
    <scope>NUCLEOTIDE SEQUENCE</scope>
    <source>
        <strain evidence="1">TAU-MAC 1115</strain>
    </source>
</reference>
<evidence type="ECO:0000313" key="1">
    <source>
        <dbReference type="EMBL" id="MBT9314774.1"/>
    </source>
</evidence>
<comment type="caution">
    <text evidence="1">The sequence shown here is derived from an EMBL/GenBank/DDBJ whole genome shotgun (WGS) entry which is preliminary data.</text>
</comment>